<keyword evidence="2" id="KW-1185">Reference proteome</keyword>
<evidence type="ECO:0000313" key="2">
    <source>
        <dbReference type="Proteomes" id="UP001292079"/>
    </source>
</evidence>
<comment type="caution">
    <text evidence="1">The sequence shown here is derived from an EMBL/GenBank/DDBJ whole genome shotgun (WGS) entry which is preliminary data.</text>
</comment>
<evidence type="ECO:0008006" key="3">
    <source>
        <dbReference type="Google" id="ProtNLM"/>
    </source>
</evidence>
<proteinExistence type="predicted"/>
<protein>
    <recommendedName>
        <fullName evidence="3">Reverse transcriptase domain-containing protein</fullName>
    </recommendedName>
</protein>
<sequence length="161" mass="18558">MTLIQKDLDNLTSWSQKWQLPLNYSKCGIMHMCNYNPQSTFYLNGSKWVQILHTTSDLGIKYSGNLKFMGHASSIISKTRRLTGFLLKNFHTTKAKLTLFKICVRPILQYCSFIFSSMNSIDRKRVESVQRSFTRRTMATNGNMDYTTRCETLSVSSPNTT</sequence>
<dbReference type="PANTHER" id="PTHR33332">
    <property type="entry name" value="REVERSE TRANSCRIPTASE DOMAIN-CONTAINING PROTEIN"/>
    <property type="match status" value="1"/>
</dbReference>
<gene>
    <name evidence="1" type="ORF">MN116_000365</name>
</gene>
<organism evidence="1 2">
    <name type="scientific">Schistosoma mekongi</name>
    <name type="common">Parasitic worm</name>
    <dbReference type="NCBI Taxonomy" id="38744"/>
    <lineage>
        <taxon>Eukaryota</taxon>
        <taxon>Metazoa</taxon>
        <taxon>Spiralia</taxon>
        <taxon>Lophotrochozoa</taxon>
        <taxon>Platyhelminthes</taxon>
        <taxon>Trematoda</taxon>
        <taxon>Digenea</taxon>
        <taxon>Strigeidida</taxon>
        <taxon>Schistosomatoidea</taxon>
        <taxon>Schistosomatidae</taxon>
        <taxon>Schistosoma</taxon>
    </lineage>
</organism>
<dbReference type="EMBL" id="JALJAT010000001">
    <property type="protein sequence ID" value="KAK4474277.1"/>
    <property type="molecule type" value="Genomic_DNA"/>
</dbReference>
<reference evidence="1" key="1">
    <citation type="submission" date="2022-04" db="EMBL/GenBank/DDBJ databases">
        <authorList>
            <person name="Xu L."/>
            <person name="Lv Z."/>
        </authorList>
    </citation>
    <scope>NUCLEOTIDE SEQUENCE</scope>
    <source>
        <strain evidence="1">LV_2022a</strain>
    </source>
</reference>
<dbReference type="Proteomes" id="UP001292079">
    <property type="component" value="Unassembled WGS sequence"/>
</dbReference>
<dbReference type="PRINTS" id="PR01345">
    <property type="entry name" value="CERVTRCPTASE"/>
</dbReference>
<accession>A0AAE1ZJ47</accession>
<evidence type="ECO:0000313" key="1">
    <source>
        <dbReference type="EMBL" id="KAK4474277.1"/>
    </source>
</evidence>
<reference evidence="1" key="2">
    <citation type="journal article" date="2023" name="Infect Dis Poverty">
        <title>Chromosome-scale genome of the human blood fluke Schistosoma mekongi and its implications for public health.</title>
        <authorList>
            <person name="Zhou M."/>
            <person name="Xu L."/>
            <person name="Xu D."/>
            <person name="Chen W."/>
            <person name="Khan J."/>
            <person name="Hu Y."/>
            <person name="Huang H."/>
            <person name="Wei H."/>
            <person name="Zhang Y."/>
            <person name="Chusongsang P."/>
            <person name="Tanasarnprasert K."/>
            <person name="Hu X."/>
            <person name="Limpanont Y."/>
            <person name="Lv Z."/>
        </authorList>
    </citation>
    <scope>NUCLEOTIDE SEQUENCE</scope>
    <source>
        <strain evidence="1">LV_2022a</strain>
    </source>
</reference>
<dbReference type="AlphaFoldDB" id="A0AAE1ZJ47"/>
<name>A0AAE1ZJ47_SCHME</name>